<evidence type="ECO:0000313" key="8">
    <source>
        <dbReference type="EMBL" id="MUN28303.1"/>
    </source>
</evidence>
<dbReference type="Proteomes" id="UP000470772">
    <property type="component" value="Unassembled WGS sequence"/>
</dbReference>
<evidence type="ECO:0000259" key="5">
    <source>
        <dbReference type="SMART" id="SM00382"/>
    </source>
</evidence>
<dbReference type="NCBIfam" id="TIGR01243">
    <property type="entry name" value="CDC48"/>
    <property type="match status" value="1"/>
</dbReference>
<dbReference type="InterPro" id="IPR005938">
    <property type="entry name" value="AAA_ATPase_CDC48"/>
</dbReference>
<dbReference type="SMART" id="SM00382">
    <property type="entry name" value="AAA"/>
    <property type="match status" value="2"/>
</dbReference>
<dbReference type="SUPFAM" id="SSF54585">
    <property type="entry name" value="Cdc48 domain 2-like"/>
    <property type="match status" value="1"/>
</dbReference>
<dbReference type="InterPro" id="IPR050168">
    <property type="entry name" value="AAA_ATPase_domain"/>
</dbReference>
<dbReference type="FunFam" id="2.40.40.20:FF:000007">
    <property type="entry name" value="AAA family ATPase"/>
    <property type="match status" value="1"/>
</dbReference>
<dbReference type="PROSITE" id="PS00674">
    <property type="entry name" value="AAA"/>
    <property type="match status" value="2"/>
</dbReference>
<dbReference type="InterPro" id="IPR009010">
    <property type="entry name" value="Asp_de-COase-like_dom_sf"/>
</dbReference>
<dbReference type="Pfam" id="PF17862">
    <property type="entry name" value="AAA_lid_3"/>
    <property type="match status" value="2"/>
</dbReference>
<feature type="domain" description="AAA+ ATPase" evidence="5">
    <location>
        <begin position="497"/>
        <end position="635"/>
    </location>
</feature>
<dbReference type="Pfam" id="PF02359">
    <property type="entry name" value="CDC48_N"/>
    <property type="match status" value="1"/>
</dbReference>
<dbReference type="InterPro" id="IPR041569">
    <property type="entry name" value="AAA_lid_3"/>
</dbReference>
<dbReference type="InterPro" id="IPR027417">
    <property type="entry name" value="P-loop_NTPase"/>
</dbReference>
<dbReference type="SUPFAM" id="SSF52540">
    <property type="entry name" value="P-loop containing nucleoside triphosphate hydrolases"/>
    <property type="match status" value="2"/>
</dbReference>
<dbReference type="PANTHER" id="PTHR23077">
    <property type="entry name" value="AAA-FAMILY ATPASE"/>
    <property type="match status" value="1"/>
</dbReference>
<keyword evidence="4" id="KW-0067">ATP-binding</keyword>
<keyword evidence="2" id="KW-0677">Repeat</keyword>
<dbReference type="EMBL" id="WGGD01000005">
    <property type="protein sequence ID" value="MUN28303.1"/>
    <property type="molecule type" value="Genomic_DNA"/>
</dbReference>
<dbReference type="SMART" id="SM01073">
    <property type="entry name" value="CDC48_N"/>
    <property type="match status" value="1"/>
</dbReference>
<dbReference type="InterPro" id="IPR003960">
    <property type="entry name" value="ATPase_AAA_CS"/>
</dbReference>
<accession>A0A6A9QR63</accession>
<proteinExistence type="inferred from homology"/>
<name>A0A6A9QR63_SULME</name>
<sequence length="757" mass="83967">MVLLFTYMSSNGIRLRVSEARQRDVGKKIGRLTFNIMNKLGVDSGDYVEVVGPSGSSIVQAMPTYDVSDSEIKIDGYVRKAIGVSIGDEVTVKKASVSPANKVVLAPTQPIRFDQSFVNYVKELLTDKPLSKGETIPIPIYTGSLDLVVINTTPSNSVYVTSNTAIEIREEPVKEQASFPKVTWEDIGDLEDVKSKIREIVELPMKHPEVFQHLGIEPPKGVLLYGPPGVGKTLLARALANEIGAYFTSINGPEIMSKFYGESEQRLREIFDEAEKNAPSIVFIDEIDAIAPKREESTGEVEKRVVAQLLTLMDGIKGRGKIVIIGATNRPDAVDQALRRPGRFDREIEIRPPDTKGRKDILQVHTRNMPLVDEGPDKVDLDKIAELTNGYTGADLAALSKEAAIAALRRFMQEKKINFDTPQIPADVLKELKVTMNDFMEAMKSVQPTLLREVYVEVPTVHWSDIGGLDNVKQQLREAVEWPMRFPQLFEKTGIRPPKGVLLFGPPGTGKTMLAKAVATESNANFIAVRGPEVLSKWVGESEKAIREVFKRARQTAPCVVFFDEIDAIAPSRERIHGDSGVTDRIVNQLLSEMDGIEALNRVIVIGATNRATLLDPALLRPGRFDRIIYVPPPDLKARIDILKVHLKSVPTSPDLNLEEIAKKLEGYTGADIEALVRETVMLKLRNVYSGCVEKANSECKEEECKNKVVNECMNNVDVKVTTQDLEEGMKIVTPSLTKADIQRYETMSKQLKQSVI</sequence>
<dbReference type="Gene3D" id="2.40.40.20">
    <property type="match status" value="1"/>
</dbReference>
<dbReference type="InterPro" id="IPR004201">
    <property type="entry name" value="Cdc48_dom2"/>
</dbReference>
<dbReference type="PANTHER" id="PTHR23077:SF199">
    <property type="entry name" value="AAA FAMILY ATPASE"/>
    <property type="match status" value="1"/>
</dbReference>
<dbReference type="AlphaFoldDB" id="A0A6A9QR63"/>
<evidence type="ECO:0000259" key="6">
    <source>
        <dbReference type="SMART" id="SM01072"/>
    </source>
</evidence>
<dbReference type="InterPro" id="IPR003338">
    <property type="entry name" value="CDC4_N-term_subdom"/>
</dbReference>
<comment type="similarity">
    <text evidence="1">Belongs to the AAA ATPase family. CDC48 subfamily.</text>
</comment>
<evidence type="ECO:0000256" key="4">
    <source>
        <dbReference type="ARBA" id="ARBA00022840"/>
    </source>
</evidence>
<protein>
    <submittedName>
        <fullName evidence="8">CDC48 family AAA ATPase</fullName>
    </submittedName>
</protein>
<feature type="domain" description="CDC48" evidence="6">
    <location>
        <begin position="112"/>
        <end position="175"/>
    </location>
</feature>
<keyword evidence="3" id="KW-0547">Nucleotide-binding</keyword>
<dbReference type="FunFam" id="3.40.50.300:FF:000018">
    <property type="entry name" value="Cell division control 48"/>
    <property type="match status" value="1"/>
</dbReference>
<dbReference type="SUPFAM" id="SSF50692">
    <property type="entry name" value="ADC-like"/>
    <property type="match status" value="1"/>
</dbReference>
<dbReference type="Gene3D" id="3.10.330.10">
    <property type="match status" value="1"/>
</dbReference>
<dbReference type="FunFam" id="3.40.50.300:FF:000012">
    <property type="entry name" value="Transitional endoplasmic reticulum ATPase"/>
    <property type="match status" value="1"/>
</dbReference>
<dbReference type="Pfam" id="PF00004">
    <property type="entry name" value="AAA"/>
    <property type="match status" value="2"/>
</dbReference>
<evidence type="ECO:0000259" key="7">
    <source>
        <dbReference type="SMART" id="SM01073"/>
    </source>
</evidence>
<comment type="caution">
    <text evidence="8">The sequence shown here is derived from an EMBL/GenBank/DDBJ whole genome shotgun (WGS) entry which is preliminary data.</text>
</comment>
<dbReference type="CDD" id="cd19529">
    <property type="entry name" value="RecA-like_VCP_r2"/>
    <property type="match status" value="1"/>
</dbReference>
<gene>
    <name evidence="8" type="ORF">GC250_02210</name>
</gene>
<feature type="domain" description="AAA+ ATPase" evidence="5">
    <location>
        <begin position="218"/>
        <end position="354"/>
    </location>
</feature>
<feature type="domain" description="CDC48 N-terminal subdomain" evidence="7">
    <location>
        <begin position="14"/>
        <end position="97"/>
    </location>
</feature>
<dbReference type="Pfam" id="PF02933">
    <property type="entry name" value="CDC48_2"/>
    <property type="match status" value="1"/>
</dbReference>
<dbReference type="SMART" id="SM01072">
    <property type="entry name" value="CDC48_2"/>
    <property type="match status" value="1"/>
</dbReference>
<dbReference type="Gene3D" id="3.40.50.300">
    <property type="entry name" value="P-loop containing nucleotide triphosphate hydrolases"/>
    <property type="match status" value="2"/>
</dbReference>
<evidence type="ECO:0000256" key="3">
    <source>
        <dbReference type="ARBA" id="ARBA00022741"/>
    </source>
</evidence>
<evidence type="ECO:0000256" key="2">
    <source>
        <dbReference type="ARBA" id="ARBA00022737"/>
    </source>
</evidence>
<dbReference type="GO" id="GO:0005524">
    <property type="term" value="F:ATP binding"/>
    <property type="evidence" value="ECO:0007669"/>
    <property type="project" value="UniProtKB-KW"/>
</dbReference>
<dbReference type="InterPro" id="IPR003959">
    <property type="entry name" value="ATPase_AAA_core"/>
</dbReference>
<dbReference type="InterPro" id="IPR003593">
    <property type="entry name" value="AAA+_ATPase"/>
</dbReference>
<dbReference type="InterPro" id="IPR029067">
    <property type="entry name" value="CDC48_domain_2-like_sf"/>
</dbReference>
<dbReference type="FunFam" id="3.10.330.10:FF:000008">
    <property type="entry name" value="AAA family ATPase, CDC48 subfamily"/>
    <property type="match status" value="1"/>
</dbReference>
<organism evidence="8 9">
    <name type="scientific">Sulfuracidifex metallicus DSM 6482 = JCM 9184</name>
    <dbReference type="NCBI Taxonomy" id="523847"/>
    <lineage>
        <taxon>Archaea</taxon>
        <taxon>Thermoproteota</taxon>
        <taxon>Thermoprotei</taxon>
        <taxon>Sulfolobales</taxon>
        <taxon>Sulfolobaceae</taxon>
        <taxon>Sulfuracidifex</taxon>
    </lineage>
</organism>
<dbReference type="GO" id="GO:0016887">
    <property type="term" value="F:ATP hydrolysis activity"/>
    <property type="evidence" value="ECO:0007669"/>
    <property type="project" value="InterPro"/>
</dbReference>
<keyword evidence="9" id="KW-1185">Reference proteome</keyword>
<reference evidence="8 9" key="1">
    <citation type="submission" date="2019-10" db="EMBL/GenBank/DDBJ databases">
        <title>Sequencing and Assembly of Multiple Reported Metal-Biooxidizing Members of the Extremely Thermoacidophilic Archaeal Family Sulfolobaceae.</title>
        <authorList>
            <person name="Counts J.A."/>
            <person name="Kelly R.M."/>
        </authorList>
    </citation>
    <scope>NUCLEOTIDE SEQUENCE [LARGE SCALE GENOMIC DNA]</scope>
    <source>
        <strain evidence="8 9">DSM 6482</strain>
    </source>
</reference>
<dbReference type="FunFam" id="1.10.8.60:FF:000057">
    <property type="entry name" value="AAA family ATPase, CDC48 subfamily"/>
    <property type="match status" value="1"/>
</dbReference>
<evidence type="ECO:0000256" key="1">
    <source>
        <dbReference type="ARBA" id="ARBA00009833"/>
    </source>
</evidence>
<dbReference type="Gene3D" id="1.10.8.60">
    <property type="match status" value="2"/>
</dbReference>
<evidence type="ECO:0000313" key="9">
    <source>
        <dbReference type="Proteomes" id="UP000470772"/>
    </source>
</evidence>